<dbReference type="OrthoDB" id="3635859at2759"/>
<comment type="caution">
    <text evidence="2">The sequence shown here is derived from an EMBL/GenBank/DDBJ whole genome shotgun (WGS) entry which is preliminary data.</text>
</comment>
<dbReference type="InterPro" id="IPR001810">
    <property type="entry name" value="F-box_dom"/>
</dbReference>
<evidence type="ECO:0000259" key="1">
    <source>
        <dbReference type="SMART" id="SM00256"/>
    </source>
</evidence>
<dbReference type="SUPFAM" id="SSF81383">
    <property type="entry name" value="F-box domain"/>
    <property type="match status" value="1"/>
</dbReference>
<dbReference type="AlphaFoldDB" id="A0A8H6VJ56"/>
<dbReference type="Pfam" id="PF00646">
    <property type="entry name" value="F-box"/>
    <property type="match status" value="1"/>
</dbReference>
<dbReference type="SMART" id="SM00256">
    <property type="entry name" value="FBOX"/>
    <property type="match status" value="3"/>
</dbReference>
<dbReference type="InterPro" id="IPR036047">
    <property type="entry name" value="F-box-like_dom_sf"/>
</dbReference>
<gene>
    <name evidence="2" type="ORF">HII31_09927</name>
</gene>
<evidence type="ECO:0000313" key="3">
    <source>
        <dbReference type="Proteomes" id="UP000660729"/>
    </source>
</evidence>
<dbReference type="EMBL" id="JABCIY010000205">
    <property type="protein sequence ID" value="KAF7188675.1"/>
    <property type="molecule type" value="Genomic_DNA"/>
</dbReference>
<reference evidence="2" key="1">
    <citation type="submission" date="2020-04" db="EMBL/GenBank/DDBJ databases">
        <title>Draft genome resource of the tomato pathogen Pseudocercospora fuligena.</title>
        <authorList>
            <person name="Zaccaron A."/>
        </authorList>
    </citation>
    <scope>NUCLEOTIDE SEQUENCE</scope>
    <source>
        <strain evidence="2">PF001</strain>
    </source>
</reference>
<name>A0A8H6VJ56_9PEZI</name>
<organism evidence="2 3">
    <name type="scientific">Pseudocercospora fuligena</name>
    <dbReference type="NCBI Taxonomy" id="685502"/>
    <lineage>
        <taxon>Eukaryota</taxon>
        <taxon>Fungi</taxon>
        <taxon>Dikarya</taxon>
        <taxon>Ascomycota</taxon>
        <taxon>Pezizomycotina</taxon>
        <taxon>Dothideomycetes</taxon>
        <taxon>Dothideomycetidae</taxon>
        <taxon>Mycosphaerellales</taxon>
        <taxon>Mycosphaerellaceae</taxon>
        <taxon>Pseudocercospora</taxon>
    </lineage>
</organism>
<feature type="domain" description="F-box" evidence="1">
    <location>
        <begin position="26"/>
        <end position="65"/>
    </location>
</feature>
<proteinExistence type="predicted"/>
<feature type="domain" description="F-box" evidence="1">
    <location>
        <begin position="568"/>
        <end position="605"/>
    </location>
</feature>
<evidence type="ECO:0000313" key="2">
    <source>
        <dbReference type="EMBL" id="KAF7188675.1"/>
    </source>
</evidence>
<protein>
    <recommendedName>
        <fullName evidence="1">F-box domain-containing protein</fullName>
    </recommendedName>
</protein>
<feature type="domain" description="F-box" evidence="1">
    <location>
        <begin position="317"/>
        <end position="356"/>
    </location>
</feature>
<keyword evidence="3" id="KW-1185">Reference proteome</keyword>
<dbReference type="Proteomes" id="UP000660729">
    <property type="component" value="Unassembled WGS sequence"/>
</dbReference>
<sequence>MAEEDQSSAGGGESMSMSAAAAKVFNTTELLEGILLWVSPQELLFSQRVCKQWKFVIEGSINIKKALFLEIGESSVPSPGRCALESAITYHDDMKVFRIFDPDNPEDLGRMVEPVATCGVQLNFLLMPLIIETKPFPDELHRYIRSTMIVWDLKPHLLFSHESASCRHMYLTQPPINIRIFDVDFCSLWAMEPRHPRPHRDPRNFCNVRTLGELIDVVKEKLEGEERLKIMKCLRIMVGVGPEEVKTWVDEYGGNTGCTREGSGISSKSWLGTPPMRIHSTAIYQDSLLSACPTLPSITVTHVKAWPNMAAARVFAIPELVEAILLRLPTRDLLFSKRICRTCRDTHDSSKIKRALFLLPGTALDTSDEASFPQPDYSASGKSVKTWWNWSDYAVPLPEAASHGVSFNPLLVDHFTGPKLMMPSGREKSFNTVRLRVLQHREDASFCRMFITQPPLWMMTVHANKHRHYVNGQGERVEILTRMIGGMTYGNLLDEMEMILREPGQTRGRNSEPLYEWDVGVRGVPKDEGMDEALKADTLTALPLFVHNHKLTIYSPRMAADRVFKIGELVEKILLYLPTKELLLSKRINRKCKRAHETNTKIKKALFLEPGVANDTSDDASFPLPRFSASATLLQKWWSHGDYSVPLPAEANDGVSFNPLLVDYFTGQRTAISHNRESAAGSRVRFRKPGKDSNKQWSCHRMSVTQPPLHMMTMSMDYLNARRNRGLQGVYIGDWMKGGMLYGDLVDELDQRCKDAGVSLRDVRNWGVGVRSVYADEEVP</sequence>
<accession>A0A8H6VJ56</accession>